<keyword evidence="6" id="KW-1185">Reference proteome</keyword>
<dbReference type="InterPro" id="IPR000914">
    <property type="entry name" value="SBP_5_dom"/>
</dbReference>
<name>A0A1G8XFW6_9EURY</name>
<dbReference type="Pfam" id="PF00496">
    <property type="entry name" value="SBP_bac_5"/>
    <property type="match status" value="1"/>
</dbReference>
<evidence type="ECO:0000313" key="5">
    <source>
        <dbReference type="EMBL" id="SDJ89383.1"/>
    </source>
</evidence>
<dbReference type="GO" id="GO:0015833">
    <property type="term" value="P:peptide transport"/>
    <property type="evidence" value="ECO:0007669"/>
    <property type="project" value="TreeGrafter"/>
</dbReference>
<gene>
    <name evidence="5" type="ORF">SAMN05216226_11152</name>
</gene>
<dbReference type="CDD" id="cd00995">
    <property type="entry name" value="PBP2_NikA_DppA_OppA_like"/>
    <property type="match status" value="1"/>
</dbReference>
<protein>
    <submittedName>
        <fullName evidence="5">Peptide/nickel transport system substrate-binding protein</fullName>
    </submittedName>
</protein>
<dbReference type="OrthoDB" id="233597at2157"/>
<evidence type="ECO:0000259" key="4">
    <source>
        <dbReference type="Pfam" id="PF00496"/>
    </source>
</evidence>
<dbReference type="InterPro" id="IPR039424">
    <property type="entry name" value="SBP_5"/>
</dbReference>
<organism evidence="5 6">
    <name type="scientific">Halovenus aranensis</name>
    <dbReference type="NCBI Taxonomy" id="890420"/>
    <lineage>
        <taxon>Archaea</taxon>
        <taxon>Methanobacteriati</taxon>
        <taxon>Methanobacteriota</taxon>
        <taxon>Stenosarchaea group</taxon>
        <taxon>Halobacteria</taxon>
        <taxon>Halobacteriales</taxon>
        <taxon>Haloarculaceae</taxon>
        <taxon>Halovenus</taxon>
    </lineage>
</organism>
<dbReference type="EMBL" id="FNFC01000011">
    <property type="protein sequence ID" value="SDJ89383.1"/>
    <property type="molecule type" value="Genomic_DNA"/>
</dbReference>
<sequence>MSGGQNGANETVRRRAVLTSFAAGAVGAAGCLGRFRTARSQKLPGQLALEVVTLPGDADPVATQIGRRLAENLETVGVEVDLTLYPEDELRRTVLIDQEYDLFVCAHPNIESPDALRPLLHSEFVREPGWQNPFEMTDITIDELLEAQRSQTGPQRRETVTELQREIVKNQPFVPVAVPDAIQVSRGERFTGWETMTTDLARTLATLERTDASGDTLGLVSTDGRLTQNLNPIAIEYPSGHQIIDLLYDSLGRYDRQTVRPWAAANWDVSTANGDTVITASLRPGVEFHDGTPLTAEDVVFAVEFLSDTSLSEFEVPVPAPRFRGRTSLIEDVTAIDDRTVELRFSDANPQTAVRALTLPILPRQEWESASKAVDIAGVDISESVTDALVRENLDPVGSGPLQFDSLAEDEELVLTRNDSHPVHQTPEAFPDAFGAFDFERVRIRIVRSDDAALGLLTDREVDATLSNLNPSVVPRAGREPAVDLNVEQSSALYMVGCNTARSPLGNPHFRRLVARLIDKEAVRSEILGGFARPAVSPLAGTGWVPSDLQWDDGDPEVPFFGTDGDLDTAAIQTYLRDAGFEFSDSGELLEQ</sequence>
<dbReference type="STRING" id="890420.SAMN05216226_11152"/>
<dbReference type="GO" id="GO:1904680">
    <property type="term" value="F:peptide transmembrane transporter activity"/>
    <property type="evidence" value="ECO:0007669"/>
    <property type="project" value="TreeGrafter"/>
</dbReference>
<dbReference type="PANTHER" id="PTHR30290:SF9">
    <property type="entry name" value="OLIGOPEPTIDE-BINDING PROTEIN APPA"/>
    <property type="match status" value="1"/>
</dbReference>
<comment type="similarity">
    <text evidence="1">Belongs to the bacterial solute-binding protein 5 family.</text>
</comment>
<dbReference type="Gene3D" id="3.40.190.10">
    <property type="entry name" value="Periplasmic binding protein-like II"/>
    <property type="match status" value="1"/>
</dbReference>
<dbReference type="RefSeq" id="WP_092703281.1">
    <property type="nucleotide sequence ID" value="NZ_FNFC01000011.1"/>
</dbReference>
<evidence type="ECO:0000313" key="6">
    <source>
        <dbReference type="Proteomes" id="UP000198856"/>
    </source>
</evidence>
<dbReference type="Proteomes" id="UP000198856">
    <property type="component" value="Unassembled WGS sequence"/>
</dbReference>
<keyword evidence="2" id="KW-0813">Transport</keyword>
<evidence type="ECO:0000256" key="3">
    <source>
        <dbReference type="ARBA" id="ARBA00022729"/>
    </source>
</evidence>
<dbReference type="PANTHER" id="PTHR30290">
    <property type="entry name" value="PERIPLASMIC BINDING COMPONENT OF ABC TRANSPORTER"/>
    <property type="match status" value="1"/>
</dbReference>
<proteinExistence type="inferred from homology"/>
<dbReference type="SUPFAM" id="SSF53850">
    <property type="entry name" value="Periplasmic binding protein-like II"/>
    <property type="match status" value="2"/>
</dbReference>
<evidence type="ECO:0000256" key="2">
    <source>
        <dbReference type="ARBA" id="ARBA00022448"/>
    </source>
</evidence>
<dbReference type="Gene3D" id="3.10.105.10">
    <property type="entry name" value="Dipeptide-binding Protein, Domain 3"/>
    <property type="match status" value="2"/>
</dbReference>
<keyword evidence="3" id="KW-0732">Signal</keyword>
<evidence type="ECO:0000256" key="1">
    <source>
        <dbReference type="ARBA" id="ARBA00005695"/>
    </source>
</evidence>
<feature type="domain" description="Solute-binding protein family 5" evidence="4">
    <location>
        <begin position="259"/>
        <end position="585"/>
    </location>
</feature>
<reference evidence="5 6" key="1">
    <citation type="submission" date="2016-10" db="EMBL/GenBank/DDBJ databases">
        <authorList>
            <person name="de Groot N.N."/>
        </authorList>
    </citation>
    <scope>NUCLEOTIDE SEQUENCE [LARGE SCALE GENOMIC DNA]</scope>
    <source>
        <strain evidence="5 6">IBRC-M10015</strain>
    </source>
</reference>
<accession>A0A1G8XFW6</accession>
<dbReference type="AlphaFoldDB" id="A0A1G8XFW6"/>